<feature type="coiled-coil region" evidence="1">
    <location>
        <begin position="13"/>
        <end position="51"/>
    </location>
</feature>
<dbReference type="RefSeq" id="WP_234536141.1">
    <property type="nucleotide sequence ID" value="NZ_CAKMAB010000019.1"/>
</dbReference>
<evidence type="ECO:0008006" key="4">
    <source>
        <dbReference type="Google" id="ProtNLM"/>
    </source>
</evidence>
<organism evidence="2 3">
    <name type="scientific">Paenibacillus pseudetheri</name>
    <dbReference type="NCBI Taxonomy" id="2897682"/>
    <lineage>
        <taxon>Bacteria</taxon>
        <taxon>Bacillati</taxon>
        <taxon>Bacillota</taxon>
        <taxon>Bacilli</taxon>
        <taxon>Bacillales</taxon>
        <taxon>Paenibacillaceae</taxon>
        <taxon>Paenibacillus</taxon>
    </lineage>
</organism>
<keyword evidence="1" id="KW-0175">Coiled coil</keyword>
<dbReference type="Proteomes" id="UP000838749">
    <property type="component" value="Unassembled WGS sequence"/>
</dbReference>
<sequence length="113" mass="12876">MTYQSTQQIKNSIQQLIHQTEQASQNYQRLLQQEQQNAHQLDQLAQRERQAANTIQSALQGHQVAIQQLQSMIQVCNQIESNSNNFMSNNNAHIGYNQNYANQASTGLGFTNQ</sequence>
<dbReference type="EMBL" id="CAKMAB010000019">
    <property type="protein sequence ID" value="CAH1057373.1"/>
    <property type="molecule type" value="Genomic_DNA"/>
</dbReference>
<reference evidence="2" key="1">
    <citation type="submission" date="2021-12" db="EMBL/GenBank/DDBJ databases">
        <authorList>
            <person name="Criscuolo A."/>
        </authorList>
    </citation>
    <scope>NUCLEOTIDE SEQUENCE</scope>
    <source>
        <strain evidence="2">CIP111894</strain>
    </source>
</reference>
<proteinExistence type="predicted"/>
<evidence type="ECO:0000256" key="1">
    <source>
        <dbReference type="SAM" id="Coils"/>
    </source>
</evidence>
<name>A0ABM9BFQ5_9BACL</name>
<gene>
    <name evidence="2" type="ORF">PAECIP111894_03531</name>
</gene>
<evidence type="ECO:0000313" key="3">
    <source>
        <dbReference type="Proteomes" id="UP000838749"/>
    </source>
</evidence>
<comment type="caution">
    <text evidence="2">The sequence shown here is derived from an EMBL/GenBank/DDBJ whole genome shotgun (WGS) entry which is preliminary data.</text>
</comment>
<protein>
    <recommendedName>
        <fullName evidence="4">AMP-dependent synthetase and ligase</fullName>
    </recommendedName>
</protein>
<evidence type="ECO:0000313" key="2">
    <source>
        <dbReference type="EMBL" id="CAH1057373.1"/>
    </source>
</evidence>
<keyword evidence="3" id="KW-1185">Reference proteome</keyword>
<accession>A0ABM9BFQ5</accession>